<dbReference type="OrthoDB" id="4085791at2759"/>
<dbReference type="EMBL" id="JACBPP010000002">
    <property type="protein sequence ID" value="KAF8003818.1"/>
    <property type="molecule type" value="Genomic_DNA"/>
</dbReference>
<dbReference type="Proteomes" id="UP000649328">
    <property type="component" value="Unassembled WGS sequence"/>
</dbReference>
<sequence length="550" mass="61105">MATNPNLATNIALHDSLAENQGKYEDLRKHQKTVTSLPRTLRTNKRNKYVVVNHKSRSTKYKTGHVPARPASLMLLAISLSVAALSPKRIRLRRVQKARVTSLSERTFRKDSNARFARSRMFPGLLAGILRGSSGHGFRKNMTERMLRTTDMWLPSLKNTRLTHMERPFLRPLNAIEQLLNDEIVEPTATYFNGVRAYVNAKIESSFPGKTPGPFIYKSTQIIELTEGAEGTEETTGQAAIEGTSRQHQVNTDAGKDGGRQSIESNQEKNKNNGNDKGKNTTTSGNTGSPRKPTNTTNKPLSGPETVSDPRENKERFFVFGRISLLGMFAKQFARRLRLDRLMGHLASDDGDDFVATAFTTNEVLEIDAWRQLRKNRPPYIVMSACLSFLFGPPIKPYSPAGSGPQMVMSPVLSMSYNHLLLSPGKEIYTSETIDITDLRTERMKRVMRVRFAVNGAKKSSPGSPRGVTHVAVRETFIVEASPVIALAKSPLSCVLTNDPEYQAYVLPLSPGHSFHTPVETPVIEIAPRSADTFTEFGYQVINSGEILDS</sequence>
<evidence type="ECO:0000313" key="2">
    <source>
        <dbReference type="EMBL" id="KAF8003818.1"/>
    </source>
</evidence>
<keyword evidence="3" id="KW-1185">Reference proteome</keyword>
<name>A0A8H7GY23_9ASCO</name>
<accession>A0A8H7GY23</accession>
<evidence type="ECO:0000313" key="3">
    <source>
        <dbReference type="Proteomes" id="UP000649328"/>
    </source>
</evidence>
<feature type="compositionally biased region" description="Low complexity" evidence="1">
    <location>
        <begin position="229"/>
        <end position="244"/>
    </location>
</feature>
<evidence type="ECO:0000256" key="1">
    <source>
        <dbReference type="SAM" id="MobiDB-lite"/>
    </source>
</evidence>
<dbReference type="AlphaFoldDB" id="A0A8H7GY23"/>
<gene>
    <name evidence="2" type="ORF">HF325_001266</name>
</gene>
<proteinExistence type="predicted"/>
<reference evidence="2" key="1">
    <citation type="submission" date="2020-10" db="EMBL/GenBank/DDBJ databases">
        <title>The Whole-Genome Sequence of Metschnikowia persimmonesis, a Novel Endophytic Yeast Species Isolated from Medicinal Plant Diospyros kaki Thumb.</title>
        <authorList>
            <person name="Rahmat E."/>
            <person name="Kang Y."/>
        </authorList>
    </citation>
    <scope>NUCLEOTIDE SEQUENCE</scope>
    <source>
        <strain evidence="2">KIOM G15050</strain>
    </source>
</reference>
<feature type="compositionally biased region" description="Basic and acidic residues" evidence="1">
    <location>
        <begin position="266"/>
        <end position="279"/>
    </location>
</feature>
<comment type="caution">
    <text evidence="2">The sequence shown here is derived from an EMBL/GenBank/DDBJ whole genome shotgun (WGS) entry which is preliminary data.</text>
</comment>
<organism evidence="2 3">
    <name type="scientific">Metschnikowia pulcherrima</name>
    <dbReference type="NCBI Taxonomy" id="27326"/>
    <lineage>
        <taxon>Eukaryota</taxon>
        <taxon>Fungi</taxon>
        <taxon>Dikarya</taxon>
        <taxon>Ascomycota</taxon>
        <taxon>Saccharomycotina</taxon>
        <taxon>Pichiomycetes</taxon>
        <taxon>Metschnikowiaceae</taxon>
        <taxon>Metschnikowia</taxon>
    </lineage>
</organism>
<feature type="region of interest" description="Disordered" evidence="1">
    <location>
        <begin position="229"/>
        <end position="310"/>
    </location>
</feature>
<protein>
    <submittedName>
        <fullName evidence="2">Uncharacterized protein</fullName>
    </submittedName>
</protein>